<reference evidence="4" key="1">
    <citation type="journal article" date="2023" name="Mol. Phylogenet. Evol.">
        <title>Genome-scale phylogeny and comparative genomics of the fungal order Sordariales.</title>
        <authorList>
            <person name="Hensen N."/>
            <person name="Bonometti L."/>
            <person name="Westerberg I."/>
            <person name="Brannstrom I.O."/>
            <person name="Guillou S."/>
            <person name="Cros-Aarteil S."/>
            <person name="Calhoun S."/>
            <person name="Haridas S."/>
            <person name="Kuo A."/>
            <person name="Mondo S."/>
            <person name="Pangilinan J."/>
            <person name="Riley R."/>
            <person name="LaButti K."/>
            <person name="Andreopoulos B."/>
            <person name="Lipzen A."/>
            <person name="Chen C."/>
            <person name="Yan M."/>
            <person name="Daum C."/>
            <person name="Ng V."/>
            <person name="Clum A."/>
            <person name="Steindorff A."/>
            <person name="Ohm R.A."/>
            <person name="Martin F."/>
            <person name="Silar P."/>
            <person name="Natvig D.O."/>
            <person name="Lalanne C."/>
            <person name="Gautier V."/>
            <person name="Ament-Velasquez S.L."/>
            <person name="Kruys A."/>
            <person name="Hutchinson M.I."/>
            <person name="Powell A.J."/>
            <person name="Barry K."/>
            <person name="Miller A.N."/>
            <person name="Grigoriev I.V."/>
            <person name="Debuchy R."/>
            <person name="Gladieux P."/>
            <person name="Hiltunen Thoren M."/>
            <person name="Johannesson H."/>
        </authorList>
    </citation>
    <scope>NUCLEOTIDE SEQUENCE</scope>
    <source>
        <strain evidence="4">CBS 103.79</strain>
    </source>
</reference>
<feature type="compositionally biased region" description="Polar residues" evidence="1">
    <location>
        <begin position="225"/>
        <end position="237"/>
    </location>
</feature>
<keyword evidence="2" id="KW-0732">Signal</keyword>
<feature type="chain" id="PRO_5042855735" description="DUF7136 domain-containing protein" evidence="2">
    <location>
        <begin position="26"/>
        <end position="245"/>
    </location>
</feature>
<accession>A0AAN6RW13</accession>
<evidence type="ECO:0000259" key="3">
    <source>
        <dbReference type="Pfam" id="PF23584"/>
    </source>
</evidence>
<protein>
    <recommendedName>
        <fullName evidence="3">DUF7136 domain-containing protein</fullName>
    </recommendedName>
</protein>
<feature type="signal peptide" evidence="2">
    <location>
        <begin position="1"/>
        <end position="25"/>
    </location>
</feature>
<dbReference type="AlphaFoldDB" id="A0AAN6RW13"/>
<feature type="domain" description="DUF7136" evidence="3">
    <location>
        <begin position="34"/>
        <end position="212"/>
    </location>
</feature>
<dbReference type="InterPro" id="IPR055560">
    <property type="entry name" value="DUF7136"/>
</dbReference>
<sequence length="245" mass="25916">MYFSQLSKPLLLLALACGPSCTVLAHPLNIIPPSPPTIEIDLLFPQNATYAPPSSFPLLFSLQNVAATPPSSDLLLTWTLHRRGEPAPVLESSTPLAPIDTLPASNTLWLAPRTPLLNSPAAAGTYVLSWSVSFSTCSETEQKRDAIENSLVFTIHPAGQIPDPASAEACTAQNATLAITAAKEPGIDDGGETWEVMLTPAPRLANPCGARVKGGGEDGVDTEPVSLTGSPSPSPSQRWMERMLR</sequence>
<dbReference type="EMBL" id="MU855380">
    <property type="protein sequence ID" value="KAK3904864.1"/>
    <property type="molecule type" value="Genomic_DNA"/>
</dbReference>
<name>A0AAN6RW13_9PEZI</name>
<reference evidence="4" key="2">
    <citation type="submission" date="2023-05" db="EMBL/GenBank/DDBJ databases">
        <authorList>
            <consortium name="Lawrence Berkeley National Laboratory"/>
            <person name="Steindorff A."/>
            <person name="Hensen N."/>
            <person name="Bonometti L."/>
            <person name="Westerberg I."/>
            <person name="Brannstrom I.O."/>
            <person name="Guillou S."/>
            <person name="Cros-Aarteil S."/>
            <person name="Calhoun S."/>
            <person name="Haridas S."/>
            <person name="Kuo A."/>
            <person name="Mondo S."/>
            <person name="Pangilinan J."/>
            <person name="Riley R."/>
            <person name="Labutti K."/>
            <person name="Andreopoulos B."/>
            <person name="Lipzen A."/>
            <person name="Chen C."/>
            <person name="Yanf M."/>
            <person name="Daum C."/>
            <person name="Ng V."/>
            <person name="Clum A."/>
            <person name="Ohm R."/>
            <person name="Martin F."/>
            <person name="Silar P."/>
            <person name="Natvig D."/>
            <person name="Lalanne C."/>
            <person name="Gautier V."/>
            <person name="Ament-Velasquez S.L."/>
            <person name="Kruys A."/>
            <person name="Hutchinson M.I."/>
            <person name="Powell A.J."/>
            <person name="Barry K."/>
            <person name="Miller A.N."/>
            <person name="Grigoriev I.V."/>
            <person name="Debuchy R."/>
            <person name="Gladieux P."/>
            <person name="Thoren M.H."/>
            <person name="Johannesson H."/>
        </authorList>
    </citation>
    <scope>NUCLEOTIDE SEQUENCE</scope>
    <source>
        <strain evidence="4">CBS 103.79</strain>
    </source>
</reference>
<keyword evidence="5" id="KW-1185">Reference proteome</keyword>
<dbReference type="Pfam" id="PF23584">
    <property type="entry name" value="DUF7136"/>
    <property type="match status" value="1"/>
</dbReference>
<organism evidence="4 5">
    <name type="scientific">Staphylotrichum tortipilum</name>
    <dbReference type="NCBI Taxonomy" id="2831512"/>
    <lineage>
        <taxon>Eukaryota</taxon>
        <taxon>Fungi</taxon>
        <taxon>Dikarya</taxon>
        <taxon>Ascomycota</taxon>
        <taxon>Pezizomycotina</taxon>
        <taxon>Sordariomycetes</taxon>
        <taxon>Sordariomycetidae</taxon>
        <taxon>Sordariales</taxon>
        <taxon>Chaetomiaceae</taxon>
        <taxon>Staphylotrichum</taxon>
    </lineage>
</organism>
<evidence type="ECO:0000256" key="1">
    <source>
        <dbReference type="SAM" id="MobiDB-lite"/>
    </source>
</evidence>
<gene>
    <name evidence="4" type="ORF">C8A05DRAFT_31335</name>
</gene>
<evidence type="ECO:0000313" key="4">
    <source>
        <dbReference type="EMBL" id="KAK3904864.1"/>
    </source>
</evidence>
<evidence type="ECO:0000313" key="5">
    <source>
        <dbReference type="Proteomes" id="UP001303889"/>
    </source>
</evidence>
<proteinExistence type="predicted"/>
<dbReference type="Proteomes" id="UP001303889">
    <property type="component" value="Unassembled WGS sequence"/>
</dbReference>
<comment type="caution">
    <text evidence="4">The sequence shown here is derived from an EMBL/GenBank/DDBJ whole genome shotgun (WGS) entry which is preliminary data.</text>
</comment>
<feature type="region of interest" description="Disordered" evidence="1">
    <location>
        <begin position="207"/>
        <end position="245"/>
    </location>
</feature>
<evidence type="ECO:0000256" key="2">
    <source>
        <dbReference type="SAM" id="SignalP"/>
    </source>
</evidence>